<dbReference type="GO" id="GO:0005739">
    <property type="term" value="C:mitochondrion"/>
    <property type="evidence" value="ECO:0007669"/>
    <property type="project" value="TreeGrafter"/>
</dbReference>
<dbReference type="STRING" id="2769.R7QEM0"/>
<gene>
    <name evidence="6" type="ORF">CHC_T00004739001</name>
</gene>
<dbReference type="InterPro" id="IPR036188">
    <property type="entry name" value="FAD/NAD-bd_sf"/>
</dbReference>
<dbReference type="Gramene" id="CDF36494">
    <property type="protein sequence ID" value="CDF36494"/>
    <property type="gene ID" value="CHC_T00004739001"/>
</dbReference>
<dbReference type="EMBL" id="HG001781">
    <property type="protein sequence ID" value="CDF36494.1"/>
    <property type="molecule type" value="Genomic_DNA"/>
</dbReference>
<dbReference type="GO" id="GO:0016174">
    <property type="term" value="F:NAD(P)H oxidase H2O2-forming activity"/>
    <property type="evidence" value="ECO:0007669"/>
    <property type="project" value="TreeGrafter"/>
</dbReference>
<dbReference type="KEGG" id="ccp:CHC_T00004739001"/>
<accession>R7QEM0</accession>
<dbReference type="GeneID" id="17324030"/>
<evidence type="ECO:0000256" key="4">
    <source>
        <dbReference type="SAM" id="MobiDB-lite"/>
    </source>
</evidence>
<dbReference type="GO" id="GO:0071949">
    <property type="term" value="F:FAD binding"/>
    <property type="evidence" value="ECO:0007669"/>
    <property type="project" value="TreeGrafter"/>
</dbReference>
<name>R7QEM0_CHOCR</name>
<proteinExistence type="predicted"/>
<feature type="compositionally biased region" description="Low complexity" evidence="4">
    <location>
        <begin position="569"/>
        <end position="581"/>
    </location>
</feature>
<dbReference type="InterPro" id="IPR050446">
    <property type="entry name" value="FAD-oxidoreductase/Apoptosis"/>
</dbReference>
<evidence type="ECO:0000259" key="5">
    <source>
        <dbReference type="Pfam" id="PF07992"/>
    </source>
</evidence>
<dbReference type="Proteomes" id="UP000012073">
    <property type="component" value="Unassembled WGS sequence"/>
</dbReference>
<dbReference type="PhylomeDB" id="R7QEM0"/>
<dbReference type="OrthoDB" id="6029at2759"/>
<sequence length="665" mass="72120">MFRTASPFQALLDSLRLRSHPHHRLKDIARFVDSRHGLRLSIFGLALGCVGGSWALAEDRASYDGTVKKPTRSFYRYLICGGGIAAQEALKVFVDENVASDVLLVSQDWRKEGGQAVEPHTGASSLPGEGICSKILYGIGSVFVPLSSSISTAVRNPEILIGRSVKKIDSASRVAVLDDGVEIGFERCLIAVGSSVPQAPIGKVVSRDAAKLVSGAQSKADWDRIDSIVKQGLEKAQGSQGARAHLTVVGGGWMSTAVGAELVNRGADVTFSYAEPGFMSRYFPKYIAQDILSRLLWASEGGVESLSYAAVRYVIARQPIGEPERSLEAEVHIGTVFDSFSIVDFRTDHVIFAPTLSAPVPLYVTAARMEDGGFLVSPELTVASDVYAAGASLSVGSGAIEYARVMRWSADHARATGRHAALNILGARQPYSYSPSLSVNLDSLRLRVHVHGDLDGSSESFGYFSRSKTRDESTCGGQLEKGVLFCVKPAPLSHRGATQKLHISGVALWDGSTTTRIEDLDDAQEAVRKLLLNAPMKRTQLEKAMDNFVQEYLDISLFQDEPRITTSVAAAESTEAGTELEQPNEGSHEANEETLPTKPLRSTRKPSPGVIWRRHKSARTLRVRPDELLWVRDEWDGAVSPDTHEDKVSMAYREMLKKAAGAPAN</sequence>
<dbReference type="RefSeq" id="XP_005716313.1">
    <property type="nucleotide sequence ID" value="XM_005716256.1"/>
</dbReference>
<keyword evidence="2" id="KW-0274">FAD</keyword>
<dbReference type="Pfam" id="PF07992">
    <property type="entry name" value="Pyr_redox_2"/>
    <property type="match status" value="1"/>
</dbReference>
<evidence type="ECO:0000256" key="1">
    <source>
        <dbReference type="ARBA" id="ARBA00022630"/>
    </source>
</evidence>
<organism evidence="6 7">
    <name type="scientific">Chondrus crispus</name>
    <name type="common">Carrageen Irish moss</name>
    <name type="synonym">Polymorpha crispa</name>
    <dbReference type="NCBI Taxonomy" id="2769"/>
    <lineage>
        <taxon>Eukaryota</taxon>
        <taxon>Rhodophyta</taxon>
        <taxon>Florideophyceae</taxon>
        <taxon>Rhodymeniophycidae</taxon>
        <taxon>Gigartinales</taxon>
        <taxon>Gigartinaceae</taxon>
        <taxon>Chondrus</taxon>
    </lineage>
</organism>
<dbReference type="Gene3D" id="3.50.50.60">
    <property type="entry name" value="FAD/NAD(P)-binding domain"/>
    <property type="match status" value="2"/>
</dbReference>
<keyword evidence="7" id="KW-1185">Reference proteome</keyword>
<dbReference type="GO" id="GO:0012501">
    <property type="term" value="P:programmed cell death"/>
    <property type="evidence" value="ECO:0007669"/>
    <property type="project" value="TreeGrafter"/>
</dbReference>
<protein>
    <recommendedName>
        <fullName evidence="5">FAD/NAD(P)-binding domain-containing protein</fullName>
    </recommendedName>
</protein>
<feature type="region of interest" description="Disordered" evidence="4">
    <location>
        <begin position="569"/>
        <end position="611"/>
    </location>
</feature>
<dbReference type="PANTHER" id="PTHR43557:SF4">
    <property type="entry name" value="APOPTOSIS-INDUCING FACTOR 1, MITOCHONDRIAL"/>
    <property type="match status" value="1"/>
</dbReference>
<keyword evidence="3" id="KW-0560">Oxidoreductase</keyword>
<evidence type="ECO:0000256" key="3">
    <source>
        <dbReference type="ARBA" id="ARBA00023002"/>
    </source>
</evidence>
<dbReference type="GO" id="GO:0033108">
    <property type="term" value="P:mitochondrial respiratory chain complex assembly"/>
    <property type="evidence" value="ECO:0007669"/>
    <property type="project" value="TreeGrafter"/>
</dbReference>
<evidence type="ECO:0000313" key="7">
    <source>
        <dbReference type="Proteomes" id="UP000012073"/>
    </source>
</evidence>
<evidence type="ECO:0000313" key="6">
    <source>
        <dbReference type="EMBL" id="CDF36494.1"/>
    </source>
</evidence>
<dbReference type="PANTHER" id="PTHR43557">
    <property type="entry name" value="APOPTOSIS-INDUCING FACTOR 1"/>
    <property type="match status" value="1"/>
</dbReference>
<evidence type="ECO:0000256" key="2">
    <source>
        <dbReference type="ARBA" id="ARBA00022827"/>
    </source>
</evidence>
<dbReference type="AlphaFoldDB" id="R7QEM0"/>
<dbReference type="SUPFAM" id="SSF51905">
    <property type="entry name" value="FAD/NAD(P)-binding domain"/>
    <property type="match status" value="1"/>
</dbReference>
<keyword evidence="1" id="KW-0285">Flavoprotein</keyword>
<dbReference type="InterPro" id="IPR023753">
    <property type="entry name" value="FAD/NAD-binding_dom"/>
</dbReference>
<feature type="domain" description="FAD/NAD(P)-binding" evidence="5">
    <location>
        <begin position="76"/>
        <end position="393"/>
    </location>
</feature>
<reference evidence="7" key="1">
    <citation type="journal article" date="2013" name="Proc. Natl. Acad. Sci. U.S.A.">
        <title>Genome structure and metabolic features in the red seaweed Chondrus crispus shed light on evolution of the Archaeplastida.</title>
        <authorList>
            <person name="Collen J."/>
            <person name="Porcel B."/>
            <person name="Carre W."/>
            <person name="Ball S.G."/>
            <person name="Chaparro C."/>
            <person name="Tonon T."/>
            <person name="Barbeyron T."/>
            <person name="Michel G."/>
            <person name="Noel B."/>
            <person name="Valentin K."/>
            <person name="Elias M."/>
            <person name="Artiguenave F."/>
            <person name="Arun A."/>
            <person name="Aury J.M."/>
            <person name="Barbosa-Neto J.F."/>
            <person name="Bothwell J.H."/>
            <person name="Bouget F.Y."/>
            <person name="Brillet L."/>
            <person name="Cabello-Hurtado F."/>
            <person name="Capella-Gutierrez S."/>
            <person name="Charrier B."/>
            <person name="Cladiere L."/>
            <person name="Cock J.M."/>
            <person name="Coelho S.M."/>
            <person name="Colleoni C."/>
            <person name="Czjzek M."/>
            <person name="Da Silva C."/>
            <person name="Delage L."/>
            <person name="Denoeud F."/>
            <person name="Deschamps P."/>
            <person name="Dittami S.M."/>
            <person name="Gabaldon T."/>
            <person name="Gachon C.M."/>
            <person name="Groisillier A."/>
            <person name="Herve C."/>
            <person name="Jabbari K."/>
            <person name="Katinka M."/>
            <person name="Kloareg B."/>
            <person name="Kowalczyk N."/>
            <person name="Labadie K."/>
            <person name="Leblanc C."/>
            <person name="Lopez P.J."/>
            <person name="McLachlan D.H."/>
            <person name="Meslet-Cladiere L."/>
            <person name="Moustafa A."/>
            <person name="Nehr Z."/>
            <person name="Nyvall Collen P."/>
            <person name="Panaud O."/>
            <person name="Partensky F."/>
            <person name="Poulain J."/>
            <person name="Rensing S.A."/>
            <person name="Rousvoal S."/>
            <person name="Samson G."/>
            <person name="Symeonidi A."/>
            <person name="Weissenbach J."/>
            <person name="Zambounis A."/>
            <person name="Wincker P."/>
            <person name="Boyen C."/>
        </authorList>
    </citation>
    <scope>NUCLEOTIDE SEQUENCE [LARGE SCALE GENOMIC DNA]</scope>
    <source>
        <strain evidence="7">cv. Stackhouse</strain>
    </source>
</reference>